<proteinExistence type="predicted"/>
<feature type="transmembrane region" description="Helical" evidence="6">
    <location>
        <begin position="114"/>
        <end position="137"/>
    </location>
</feature>
<comment type="subcellular location">
    <subcellularLocation>
        <location evidence="1">Cell membrane</location>
        <topology evidence="1">Multi-pass membrane protein</topology>
    </subcellularLocation>
</comment>
<reference evidence="7 8" key="1">
    <citation type="submission" date="2020-08" db="EMBL/GenBank/DDBJ databases">
        <title>Oceanospirillum sp. nov. isolated from marine sediment.</title>
        <authorList>
            <person name="Ji X."/>
        </authorList>
    </citation>
    <scope>NUCLEOTIDE SEQUENCE [LARGE SCALE GENOMIC DNA]</scope>
    <source>
        <strain evidence="7 8">D5</strain>
    </source>
</reference>
<feature type="transmembrane region" description="Helical" evidence="6">
    <location>
        <begin position="42"/>
        <end position="62"/>
    </location>
</feature>
<dbReference type="NCBIfam" id="NF008245">
    <property type="entry name" value="PRK11021.1"/>
    <property type="match status" value="1"/>
</dbReference>
<feature type="transmembrane region" description="Helical" evidence="6">
    <location>
        <begin position="222"/>
        <end position="242"/>
    </location>
</feature>
<dbReference type="Proteomes" id="UP000565262">
    <property type="component" value="Unassembled WGS sequence"/>
</dbReference>
<dbReference type="PANTHER" id="PTHR42770:SF13">
    <property type="entry name" value="L-METHIONINE_BRANCHED-CHAIN AMINO ACID EXPORTER YJEH"/>
    <property type="match status" value="1"/>
</dbReference>
<dbReference type="GO" id="GO:0005886">
    <property type="term" value="C:plasma membrane"/>
    <property type="evidence" value="ECO:0007669"/>
    <property type="project" value="UniProtKB-SubCell"/>
</dbReference>
<keyword evidence="5 6" id="KW-0472">Membrane</keyword>
<feature type="transmembrane region" description="Helical" evidence="6">
    <location>
        <begin position="262"/>
        <end position="283"/>
    </location>
</feature>
<dbReference type="PIRSF" id="PIRSF006060">
    <property type="entry name" value="AA_transporter"/>
    <property type="match status" value="1"/>
</dbReference>
<name>A0A839IWI9_9GAMM</name>
<organism evidence="7 8">
    <name type="scientific">Oceanospirillum sediminis</name>
    <dbReference type="NCBI Taxonomy" id="2760088"/>
    <lineage>
        <taxon>Bacteria</taxon>
        <taxon>Pseudomonadati</taxon>
        <taxon>Pseudomonadota</taxon>
        <taxon>Gammaproteobacteria</taxon>
        <taxon>Oceanospirillales</taxon>
        <taxon>Oceanospirillaceae</taxon>
        <taxon>Oceanospirillum</taxon>
    </lineage>
</organism>
<keyword evidence="4 6" id="KW-1133">Transmembrane helix</keyword>
<evidence type="ECO:0000256" key="6">
    <source>
        <dbReference type="SAM" id="Phobius"/>
    </source>
</evidence>
<accession>A0A839IWI9</accession>
<evidence type="ECO:0000313" key="7">
    <source>
        <dbReference type="EMBL" id="MBB1489132.1"/>
    </source>
</evidence>
<feature type="transmembrane region" description="Helical" evidence="6">
    <location>
        <begin position="188"/>
        <end position="210"/>
    </location>
</feature>
<feature type="transmembrane region" description="Helical" evidence="6">
    <location>
        <begin position="12"/>
        <end position="30"/>
    </location>
</feature>
<keyword evidence="2" id="KW-1003">Cell membrane</keyword>
<dbReference type="Gene3D" id="1.20.1740.10">
    <property type="entry name" value="Amino acid/polyamine transporter I"/>
    <property type="match status" value="1"/>
</dbReference>
<feature type="transmembrane region" description="Helical" evidence="6">
    <location>
        <begin position="149"/>
        <end position="168"/>
    </location>
</feature>
<protein>
    <submittedName>
        <fullName evidence="7">L-methionine/branched-chain amino acid transporter</fullName>
    </submittedName>
</protein>
<dbReference type="AlphaFoldDB" id="A0A839IWI9"/>
<dbReference type="Pfam" id="PF13520">
    <property type="entry name" value="AA_permease_2"/>
    <property type="match status" value="1"/>
</dbReference>
<evidence type="ECO:0000256" key="4">
    <source>
        <dbReference type="ARBA" id="ARBA00022989"/>
    </source>
</evidence>
<evidence type="ECO:0000256" key="1">
    <source>
        <dbReference type="ARBA" id="ARBA00004651"/>
    </source>
</evidence>
<sequence length="417" mass="44904">MTRLNQTITRWQGMGLIATTLLGTGVFILPQLTLQAAGDKAIWAWGFLLLAILPLTLVFAELGRHYTHAAGPAYFTEKAFGALPGRVIGLIFLFAIPPGVAGALIMTFEFLKPLISLTPFQTLMAELGVFLSLFMVNRKGLQLSGRIQLGLTLVILSVVSVMLTSLLLSSDIQPSGALPVVTDTQSGILAAISLAVWSFLGIEAVTHLAGEFKDVKKDFIPACLGGVALVGLIYMACTWLSMLNPENDLAMVGAFSLLLGDGGRWIIGILGLISGFATLNVYLASTSRLAWSFSNEGILPAAMKQLNQYQVPSVALISFISISSAMLILSYLFEMNFVSLAHWVNGCFVMIYTVSMLAAWKLLSARHRPAIVAGLAACLLFIYSLGEAMSYSIILAMIFVPGLMLQQKFKVRISGQV</sequence>
<evidence type="ECO:0000313" key="8">
    <source>
        <dbReference type="Proteomes" id="UP000565262"/>
    </source>
</evidence>
<evidence type="ECO:0000256" key="2">
    <source>
        <dbReference type="ARBA" id="ARBA00022475"/>
    </source>
</evidence>
<feature type="transmembrane region" description="Helical" evidence="6">
    <location>
        <begin position="313"/>
        <end position="333"/>
    </location>
</feature>
<evidence type="ECO:0000256" key="5">
    <source>
        <dbReference type="ARBA" id="ARBA00023136"/>
    </source>
</evidence>
<feature type="transmembrane region" description="Helical" evidence="6">
    <location>
        <begin position="389"/>
        <end position="405"/>
    </location>
</feature>
<feature type="transmembrane region" description="Helical" evidence="6">
    <location>
        <begin position="83"/>
        <end position="108"/>
    </location>
</feature>
<dbReference type="EMBL" id="JACJFM010000044">
    <property type="protein sequence ID" value="MBB1489132.1"/>
    <property type="molecule type" value="Genomic_DNA"/>
</dbReference>
<keyword evidence="8" id="KW-1185">Reference proteome</keyword>
<keyword evidence="3 6" id="KW-0812">Transmembrane</keyword>
<comment type="caution">
    <text evidence="7">The sequence shown here is derived from an EMBL/GenBank/DDBJ whole genome shotgun (WGS) entry which is preliminary data.</text>
</comment>
<dbReference type="InterPro" id="IPR002293">
    <property type="entry name" value="AA/rel_permease1"/>
</dbReference>
<dbReference type="PANTHER" id="PTHR42770">
    <property type="entry name" value="AMINO ACID TRANSPORTER-RELATED"/>
    <property type="match status" value="1"/>
</dbReference>
<feature type="transmembrane region" description="Helical" evidence="6">
    <location>
        <begin position="339"/>
        <end position="360"/>
    </location>
</feature>
<gene>
    <name evidence="7" type="primary">yjeH</name>
    <name evidence="7" type="ORF">H4O21_21205</name>
</gene>
<dbReference type="RefSeq" id="WP_182810922.1">
    <property type="nucleotide sequence ID" value="NZ_JACJFM010000044.1"/>
</dbReference>
<dbReference type="GO" id="GO:0022857">
    <property type="term" value="F:transmembrane transporter activity"/>
    <property type="evidence" value="ECO:0007669"/>
    <property type="project" value="InterPro"/>
</dbReference>
<dbReference type="InterPro" id="IPR050367">
    <property type="entry name" value="APC_superfamily"/>
</dbReference>
<evidence type="ECO:0000256" key="3">
    <source>
        <dbReference type="ARBA" id="ARBA00022692"/>
    </source>
</evidence>